<evidence type="ECO:0000256" key="1">
    <source>
        <dbReference type="SAM" id="MobiDB-lite"/>
    </source>
</evidence>
<feature type="compositionally biased region" description="Basic and acidic residues" evidence="1">
    <location>
        <begin position="153"/>
        <end position="162"/>
    </location>
</feature>
<evidence type="ECO:0000313" key="2">
    <source>
        <dbReference type="EMBL" id="KAF1939477.1"/>
    </source>
</evidence>
<dbReference type="AlphaFoldDB" id="A0A6A5SQR1"/>
<proteinExistence type="predicted"/>
<keyword evidence="3" id="KW-1185">Reference proteome</keyword>
<reference evidence="2" key="1">
    <citation type="journal article" date="2020" name="Stud. Mycol.">
        <title>101 Dothideomycetes genomes: a test case for predicting lifestyles and emergence of pathogens.</title>
        <authorList>
            <person name="Haridas S."/>
            <person name="Albert R."/>
            <person name="Binder M."/>
            <person name="Bloem J."/>
            <person name="Labutti K."/>
            <person name="Salamov A."/>
            <person name="Andreopoulos B."/>
            <person name="Baker S."/>
            <person name="Barry K."/>
            <person name="Bills G."/>
            <person name="Bluhm B."/>
            <person name="Cannon C."/>
            <person name="Castanera R."/>
            <person name="Culley D."/>
            <person name="Daum C."/>
            <person name="Ezra D."/>
            <person name="Gonzalez J."/>
            <person name="Henrissat B."/>
            <person name="Kuo A."/>
            <person name="Liang C."/>
            <person name="Lipzen A."/>
            <person name="Lutzoni F."/>
            <person name="Magnuson J."/>
            <person name="Mondo S."/>
            <person name="Nolan M."/>
            <person name="Ohm R."/>
            <person name="Pangilinan J."/>
            <person name="Park H.-J."/>
            <person name="Ramirez L."/>
            <person name="Alfaro M."/>
            <person name="Sun H."/>
            <person name="Tritt A."/>
            <person name="Yoshinaga Y."/>
            <person name="Zwiers L.-H."/>
            <person name="Turgeon B."/>
            <person name="Goodwin S."/>
            <person name="Spatafora J."/>
            <person name="Crous P."/>
            <person name="Grigoriev I."/>
        </authorList>
    </citation>
    <scope>NUCLEOTIDE SEQUENCE</scope>
    <source>
        <strain evidence="2">CBS 161.51</strain>
    </source>
</reference>
<feature type="region of interest" description="Disordered" evidence="1">
    <location>
        <begin position="142"/>
        <end position="168"/>
    </location>
</feature>
<protein>
    <submittedName>
        <fullName evidence="2">Uncharacterized protein</fullName>
    </submittedName>
</protein>
<name>A0A6A5SQR1_9PLEO</name>
<dbReference type="Proteomes" id="UP000800038">
    <property type="component" value="Unassembled WGS sequence"/>
</dbReference>
<organism evidence="2 3">
    <name type="scientific">Clathrospora elynae</name>
    <dbReference type="NCBI Taxonomy" id="706981"/>
    <lineage>
        <taxon>Eukaryota</taxon>
        <taxon>Fungi</taxon>
        <taxon>Dikarya</taxon>
        <taxon>Ascomycota</taxon>
        <taxon>Pezizomycotina</taxon>
        <taxon>Dothideomycetes</taxon>
        <taxon>Pleosporomycetidae</taxon>
        <taxon>Pleosporales</taxon>
        <taxon>Diademaceae</taxon>
        <taxon>Clathrospora</taxon>
    </lineage>
</organism>
<gene>
    <name evidence="2" type="ORF">EJ02DRAFT_255676</name>
</gene>
<accession>A0A6A5SQR1</accession>
<evidence type="ECO:0000313" key="3">
    <source>
        <dbReference type="Proteomes" id="UP000800038"/>
    </source>
</evidence>
<sequence length="191" mass="21096">MSQSHKHGNTSCERGRQRFGGEQAASRCQMPCKSRMCGCPKCAKRATSLPVEQVNTLHVKTTCGPSQPYSSSFATTCQRLSTARCKLIHKDGDWPLLVHEIESPNGRNLKSFAIMIGAENTISGFHRNISTHVFFHLSGQMSGSPGSKMATSGRREPSDHTNIRPTPSISSYTANIMLYEKTRQAHHIRPP</sequence>
<dbReference type="EMBL" id="ML976080">
    <property type="protein sequence ID" value="KAF1939477.1"/>
    <property type="molecule type" value="Genomic_DNA"/>
</dbReference>